<reference evidence="4" key="1">
    <citation type="submission" date="2016-10" db="EMBL/GenBank/DDBJ databases">
        <authorList>
            <person name="Varghese N."/>
            <person name="Submissions S."/>
        </authorList>
    </citation>
    <scope>NUCLEOTIDE SEQUENCE [LARGE SCALE GENOMIC DNA]</scope>
    <source>
        <strain evidence="4">DSM 21789</strain>
    </source>
</reference>
<dbReference type="EMBL" id="FOJT01000002">
    <property type="protein sequence ID" value="SFA92027.1"/>
    <property type="molecule type" value="Genomic_DNA"/>
</dbReference>
<dbReference type="InterPro" id="IPR049492">
    <property type="entry name" value="BD-FAE-like_dom"/>
</dbReference>
<keyword evidence="1" id="KW-0378">Hydrolase</keyword>
<protein>
    <submittedName>
        <fullName evidence="3">Carboxylesterase family protein</fullName>
    </submittedName>
</protein>
<dbReference type="GO" id="GO:0016787">
    <property type="term" value="F:hydrolase activity"/>
    <property type="evidence" value="ECO:0007669"/>
    <property type="project" value="UniProtKB-KW"/>
</dbReference>
<name>A0A1I0WUD1_9FLAO</name>
<dbReference type="PANTHER" id="PTHR48081">
    <property type="entry name" value="AB HYDROLASE SUPERFAMILY PROTEIN C4A8.06C"/>
    <property type="match status" value="1"/>
</dbReference>
<dbReference type="Pfam" id="PF20434">
    <property type="entry name" value="BD-FAE"/>
    <property type="match status" value="1"/>
</dbReference>
<evidence type="ECO:0000256" key="1">
    <source>
        <dbReference type="ARBA" id="ARBA00022801"/>
    </source>
</evidence>
<sequence length="354" mass="40131">MKTYYKQFITFLLVVVFTFSCSKNEENQVIPIIPDSNITFSNSPVDLQGINAKFAKDIAYDNKTRTQFDIWLPNSNTPTGLVIYVHGGGFTSGDKDFVYAVQSGGAWDFPTDIRYLLQNNIAFATIRYTYLNNTGEMEGVKKPMSDVRRALQYIRNRAIDFNINKTKIVLAGNSAGASTSLWIAFNNDSADAQNNDPVLRESTRVKGVVARETQASYNIEDRWVNDVFSDYGVTWSTILANETGNIQKIYGVSSNAQYESPTIDTYRTEVDMLSLMTSDDPEIWINNTLRDVVNPYNPYVLDIPSHHAFHARELKQRADAVGVENVTYYGKNPILYSDPSNEIWTQFCKRKINE</sequence>
<dbReference type="PROSITE" id="PS51257">
    <property type="entry name" value="PROKAR_LIPOPROTEIN"/>
    <property type="match status" value="1"/>
</dbReference>
<evidence type="ECO:0000259" key="2">
    <source>
        <dbReference type="Pfam" id="PF20434"/>
    </source>
</evidence>
<proteinExistence type="predicted"/>
<dbReference type="SUPFAM" id="SSF53474">
    <property type="entry name" value="alpha/beta-Hydrolases"/>
    <property type="match status" value="1"/>
</dbReference>
<feature type="domain" description="BD-FAE-like" evidence="2">
    <location>
        <begin position="69"/>
        <end position="210"/>
    </location>
</feature>
<dbReference type="InterPro" id="IPR029058">
    <property type="entry name" value="AB_hydrolase_fold"/>
</dbReference>
<accession>A0A1I0WUD1</accession>
<dbReference type="OrthoDB" id="9803990at2"/>
<dbReference type="AlphaFoldDB" id="A0A1I0WUD1"/>
<keyword evidence="4" id="KW-1185">Reference proteome</keyword>
<dbReference type="Proteomes" id="UP000199604">
    <property type="component" value="Unassembled WGS sequence"/>
</dbReference>
<dbReference type="Gene3D" id="3.40.50.1820">
    <property type="entry name" value="alpha/beta hydrolase"/>
    <property type="match status" value="1"/>
</dbReference>
<dbReference type="InterPro" id="IPR050300">
    <property type="entry name" value="GDXG_lipolytic_enzyme"/>
</dbReference>
<evidence type="ECO:0000313" key="3">
    <source>
        <dbReference type="EMBL" id="SFA92027.1"/>
    </source>
</evidence>
<gene>
    <name evidence="3" type="ORF">SAMN05660845_0984</name>
</gene>
<organism evidence="3 4">
    <name type="scientific">Flavobacterium swingsii</name>
    <dbReference type="NCBI Taxonomy" id="498292"/>
    <lineage>
        <taxon>Bacteria</taxon>
        <taxon>Pseudomonadati</taxon>
        <taxon>Bacteroidota</taxon>
        <taxon>Flavobacteriia</taxon>
        <taxon>Flavobacteriales</taxon>
        <taxon>Flavobacteriaceae</taxon>
        <taxon>Flavobacterium</taxon>
    </lineage>
</organism>
<evidence type="ECO:0000313" key="4">
    <source>
        <dbReference type="Proteomes" id="UP000199604"/>
    </source>
</evidence>
<dbReference type="RefSeq" id="WP_091474545.1">
    <property type="nucleotide sequence ID" value="NZ_FOJT01000002.1"/>
</dbReference>
<dbReference type="STRING" id="498292.SAMN05660845_0984"/>